<evidence type="ECO:0008006" key="3">
    <source>
        <dbReference type="Google" id="ProtNLM"/>
    </source>
</evidence>
<keyword evidence="2" id="KW-1185">Reference proteome</keyword>
<proteinExistence type="predicted"/>
<protein>
    <recommendedName>
        <fullName evidence="3">Macrolide transport system ATP-binding/permease protein</fullName>
    </recommendedName>
</protein>
<gene>
    <name evidence="1" type="ORF">SAMN05216179_2966</name>
</gene>
<accession>A0A1M7Q9U7</accession>
<dbReference type="AlphaFoldDB" id="A0A1M7Q9U7"/>
<dbReference type="PANTHER" id="PTHR42855:SF2">
    <property type="entry name" value="DRUG RESISTANCE ABC TRANSPORTER,ATP-BINDING PROTEIN"/>
    <property type="match status" value="1"/>
</dbReference>
<dbReference type="EMBL" id="FRCZ01000006">
    <property type="protein sequence ID" value="SHN27445.1"/>
    <property type="molecule type" value="Genomic_DNA"/>
</dbReference>
<dbReference type="SUPFAM" id="SSF52540">
    <property type="entry name" value="P-loop containing nucleoside triphosphate hydrolases"/>
    <property type="match status" value="1"/>
</dbReference>
<evidence type="ECO:0000313" key="2">
    <source>
        <dbReference type="Proteomes" id="UP000184184"/>
    </source>
</evidence>
<dbReference type="Gene3D" id="3.40.50.300">
    <property type="entry name" value="P-loop containing nucleotide triphosphate hydrolases"/>
    <property type="match status" value="1"/>
</dbReference>
<sequence length="85" mass="10378">MMYQDINLLILDEPTNHLDIDSREVLEETLEGFQGTIIGVSHDRYFLNRLFSKIHWIEDQHLYCFDGDYNWAKKKREEQREKKFL</sequence>
<dbReference type="PANTHER" id="PTHR42855">
    <property type="entry name" value="ABC TRANSPORTER ATP-BINDING SUBUNIT"/>
    <property type="match status" value="1"/>
</dbReference>
<name>A0A1M7Q9U7_9BACI</name>
<evidence type="ECO:0000313" key="1">
    <source>
        <dbReference type="EMBL" id="SHN27445.1"/>
    </source>
</evidence>
<dbReference type="STRING" id="1027249.SAMN05216179_2966"/>
<dbReference type="InterPro" id="IPR027417">
    <property type="entry name" value="P-loop_NTPase"/>
</dbReference>
<reference evidence="1 2" key="1">
    <citation type="submission" date="2016-11" db="EMBL/GenBank/DDBJ databases">
        <authorList>
            <person name="Jaros S."/>
            <person name="Januszkiewicz K."/>
            <person name="Wedrychowicz H."/>
        </authorList>
    </citation>
    <scope>NUCLEOTIDE SEQUENCE [LARGE SCALE GENOMIC DNA]</scope>
    <source>
        <strain evidence="1 2">CGMCC 1.10681</strain>
    </source>
</reference>
<dbReference type="Proteomes" id="UP000184184">
    <property type="component" value="Unassembled WGS sequence"/>
</dbReference>
<organism evidence="1 2">
    <name type="scientific">Gracilibacillus kekensis</name>
    <dbReference type="NCBI Taxonomy" id="1027249"/>
    <lineage>
        <taxon>Bacteria</taxon>
        <taxon>Bacillati</taxon>
        <taxon>Bacillota</taxon>
        <taxon>Bacilli</taxon>
        <taxon>Bacillales</taxon>
        <taxon>Bacillaceae</taxon>
        <taxon>Gracilibacillus</taxon>
    </lineage>
</organism>
<dbReference type="InterPro" id="IPR051309">
    <property type="entry name" value="ABCF_ATPase"/>
</dbReference>